<protein>
    <recommendedName>
        <fullName evidence="1">MAM domain-containing protein</fullName>
    </recommendedName>
</protein>
<proteinExistence type="predicted"/>
<name>A0A5B7K4U4_PORTR</name>
<organism evidence="2 3">
    <name type="scientific">Portunus trituberculatus</name>
    <name type="common">Swimming crab</name>
    <name type="synonym">Neptunus trituberculatus</name>
    <dbReference type="NCBI Taxonomy" id="210409"/>
    <lineage>
        <taxon>Eukaryota</taxon>
        <taxon>Metazoa</taxon>
        <taxon>Ecdysozoa</taxon>
        <taxon>Arthropoda</taxon>
        <taxon>Crustacea</taxon>
        <taxon>Multicrustacea</taxon>
        <taxon>Malacostraca</taxon>
        <taxon>Eumalacostraca</taxon>
        <taxon>Eucarida</taxon>
        <taxon>Decapoda</taxon>
        <taxon>Pleocyemata</taxon>
        <taxon>Brachyura</taxon>
        <taxon>Eubrachyura</taxon>
        <taxon>Portunoidea</taxon>
        <taxon>Portunidae</taxon>
        <taxon>Portuninae</taxon>
        <taxon>Portunus</taxon>
    </lineage>
</organism>
<feature type="domain" description="MAM" evidence="1">
    <location>
        <begin position="6"/>
        <end position="56"/>
    </location>
</feature>
<dbReference type="EMBL" id="VSRR010127697">
    <property type="protein sequence ID" value="MPD01567.1"/>
    <property type="molecule type" value="Genomic_DNA"/>
</dbReference>
<comment type="caution">
    <text evidence="2">The sequence shown here is derived from an EMBL/GenBank/DDBJ whole genome shotgun (WGS) entry which is preliminary data.</text>
</comment>
<evidence type="ECO:0000259" key="1">
    <source>
        <dbReference type="PROSITE" id="PS50060"/>
    </source>
</evidence>
<evidence type="ECO:0000313" key="3">
    <source>
        <dbReference type="Proteomes" id="UP000324222"/>
    </source>
</evidence>
<sequence length="56" mass="5938">MASDKVLCTFEQGNTCGMEVGLEKGWTLVKSSTADHTTGTDQGRATSGLYLSLKVL</sequence>
<dbReference type="AlphaFoldDB" id="A0A5B7K4U4"/>
<dbReference type="GO" id="GO:0016020">
    <property type="term" value="C:membrane"/>
    <property type="evidence" value="ECO:0007669"/>
    <property type="project" value="InterPro"/>
</dbReference>
<evidence type="ECO:0000313" key="2">
    <source>
        <dbReference type="EMBL" id="MPD01567.1"/>
    </source>
</evidence>
<dbReference type="Proteomes" id="UP000324222">
    <property type="component" value="Unassembled WGS sequence"/>
</dbReference>
<dbReference type="PROSITE" id="PS50060">
    <property type="entry name" value="MAM_2"/>
    <property type="match status" value="1"/>
</dbReference>
<reference evidence="2 3" key="1">
    <citation type="submission" date="2019-05" db="EMBL/GenBank/DDBJ databases">
        <title>Another draft genome of Portunus trituberculatus and its Hox gene families provides insights of decapod evolution.</title>
        <authorList>
            <person name="Jeong J.-H."/>
            <person name="Song I."/>
            <person name="Kim S."/>
            <person name="Choi T."/>
            <person name="Kim D."/>
            <person name="Ryu S."/>
            <person name="Kim W."/>
        </authorList>
    </citation>
    <scope>NUCLEOTIDE SEQUENCE [LARGE SCALE GENOMIC DNA]</scope>
    <source>
        <tissue evidence="2">Muscle</tissue>
    </source>
</reference>
<accession>A0A5B7K4U4</accession>
<dbReference type="InterPro" id="IPR000998">
    <property type="entry name" value="MAM_dom"/>
</dbReference>
<keyword evidence="3" id="KW-1185">Reference proteome</keyword>
<gene>
    <name evidence="2" type="ORF">E2C01_097101</name>
</gene>